<name>A0A8W8I391_MAGGI</name>
<dbReference type="OMA" id="RSSGCGQ"/>
<feature type="region of interest" description="Disordered" evidence="1">
    <location>
        <begin position="179"/>
        <end position="215"/>
    </location>
</feature>
<dbReference type="KEGG" id="crg:105336790"/>
<dbReference type="AlphaFoldDB" id="A0A8W8I391"/>
<protein>
    <recommendedName>
        <fullName evidence="4">Tetratricopeptide repeat protein 9C</fullName>
    </recommendedName>
</protein>
<evidence type="ECO:0000313" key="2">
    <source>
        <dbReference type="EnsemblMetazoa" id="G12184.1:cds"/>
    </source>
</evidence>
<evidence type="ECO:0000256" key="1">
    <source>
        <dbReference type="SAM" id="MobiDB-lite"/>
    </source>
</evidence>
<sequence length="215" mass="23898">MAKAVQKPLDEDMIASAERFKMEGNEFFKTKNTKKAMGKYHRAILQLKGVGSDEKMGALLGADIQPKKLSADMEEKFIKLKTDCYNNLAACLLQEKEPNYSKIVEYCEEVLLVSPVNAKAHHRKGVALYHLTNYEESMSSLLKADQSDSSTKKYIQMCKKEIEKQDIKLQATYKAMFGGSSKSKSDNVNNVSVNSNHLSSGDAPSNGISDINETS</sequence>
<dbReference type="PANTHER" id="PTHR46512:SF5">
    <property type="entry name" value="TETRATRICOPEPTIDE REPEAT DOMAIN 9"/>
    <property type="match status" value="1"/>
</dbReference>
<dbReference type="SUPFAM" id="SSF48452">
    <property type="entry name" value="TPR-like"/>
    <property type="match status" value="1"/>
</dbReference>
<dbReference type="EnsemblMetazoa" id="G12184.2">
    <property type="protein sequence ID" value="G12184.2:cds"/>
    <property type="gene ID" value="G12184"/>
</dbReference>
<reference evidence="2" key="1">
    <citation type="submission" date="2022-08" db="UniProtKB">
        <authorList>
            <consortium name="EnsemblMetazoa"/>
        </authorList>
    </citation>
    <scope>IDENTIFICATION</scope>
    <source>
        <strain evidence="2">05x7-T-G4-1.051#20</strain>
    </source>
</reference>
<dbReference type="RefSeq" id="XP_011439557.1">
    <property type="nucleotide sequence ID" value="XM_011441255.4"/>
</dbReference>
<dbReference type="InterPro" id="IPR011990">
    <property type="entry name" value="TPR-like_helical_dom_sf"/>
</dbReference>
<proteinExistence type="predicted"/>
<dbReference type="GO" id="GO:0012505">
    <property type="term" value="C:endomembrane system"/>
    <property type="evidence" value="ECO:0007669"/>
    <property type="project" value="TreeGrafter"/>
</dbReference>
<dbReference type="OrthoDB" id="433738at2759"/>
<dbReference type="PANTHER" id="PTHR46512">
    <property type="entry name" value="PEPTIDYLPROLYL ISOMERASE"/>
    <property type="match status" value="1"/>
</dbReference>
<keyword evidence="3" id="KW-1185">Reference proteome</keyword>
<dbReference type="GeneID" id="105336790"/>
<dbReference type="GO" id="GO:0016020">
    <property type="term" value="C:membrane"/>
    <property type="evidence" value="ECO:0007669"/>
    <property type="project" value="TreeGrafter"/>
</dbReference>
<dbReference type="GO" id="GO:0043066">
    <property type="term" value="P:negative regulation of apoptotic process"/>
    <property type="evidence" value="ECO:0007669"/>
    <property type="project" value="TreeGrafter"/>
</dbReference>
<dbReference type="GO" id="GO:0005740">
    <property type="term" value="C:mitochondrial envelope"/>
    <property type="evidence" value="ECO:0007669"/>
    <property type="project" value="TreeGrafter"/>
</dbReference>
<dbReference type="GO" id="GO:0044183">
    <property type="term" value="F:protein folding chaperone"/>
    <property type="evidence" value="ECO:0007669"/>
    <property type="project" value="TreeGrafter"/>
</dbReference>
<feature type="compositionally biased region" description="Polar residues" evidence="1">
    <location>
        <begin position="202"/>
        <end position="215"/>
    </location>
</feature>
<evidence type="ECO:0008006" key="4">
    <source>
        <dbReference type="Google" id="ProtNLM"/>
    </source>
</evidence>
<dbReference type="Proteomes" id="UP000005408">
    <property type="component" value="Unassembled WGS sequence"/>
</dbReference>
<evidence type="ECO:0000313" key="3">
    <source>
        <dbReference type="Proteomes" id="UP000005408"/>
    </source>
</evidence>
<dbReference type="Gene3D" id="1.25.40.10">
    <property type="entry name" value="Tetratricopeptide repeat domain"/>
    <property type="match status" value="1"/>
</dbReference>
<feature type="compositionally biased region" description="Low complexity" evidence="1">
    <location>
        <begin position="180"/>
        <end position="200"/>
    </location>
</feature>
<dbReference type="EnsemblMetazoa" id="G12184.1">
    <property type="protein sequence ID" value="G12184.1:cds"/>
    <property type="gene ID" value="G12184"/>
</dbReference>
<organism evidence="2 3">
    <name type="scientific">Magallana gigas</name>
    <name type="common">Pacific oyster</name>
    <name type="synonym">Crassostrea gigas</name>
    <dbReference type="NCBI Taxonomy" id="29159"/>
    <lineage>
        <taxon>Eukaryota</taxon>
        <taxon>Metazoa</taxon>
        <taxon>Spiralia</taxon>
        <taxon>Lophotrochozoa</taxon>
        <taxon>Mollusca</taxon>
        <taxon>Bivalvia</taxon>
        <taxon>Autobranchia</taxon>
        <taxon>Pteriomorphia</taxon>
        <taxon>Ostreida</taxon>
        <taxon>Ostreoidea</taxon>
        <taxon>Ostreidae</taxon>
        <taxon>Magallana</taxon>
    </lineage>
</organism>
<dbReference type="InterPro" id="IPR050754">
    <property type="entry name" value="FKBP4/5/8-like"/>
</dbReference>
<dbReference type="GO" id="GO:0005829">
    <property type="term" value="C:cytosol"/>
    <property type="evidence" value="ECO:0007669"/>
    <property type="project" value="TreeGrafter"/>
</dbReference>
<accession>A0A8W8I391</accession>